<dbReference type="InterPro" id="IPR055294">
    <property type="entry name" value="FBL60-like"/>
</dbReference>
<keyword evidence="2" id="KW-1185">Reference proteome</keyword>
<name>V4NDR2_EUTSA</name>
<protein>
    <recommendedName>
        <fullName evidence="3">FBD domain-containing protein</fullName>
    </recommendedName>
</protein>
<dbReference type="AlphaFoldDB" id="V4NDR2"/>
<gene>
    <name evidence="1" type="ORF">EUTSA_v10006514mg</name>
</gene>
<evidence type="ECO:0000313" key="1">
    <source>
        <dbReference type="EMBL" id="ESQ44161.1"/>
    </source>
</evidence>
<dbReference type="EMBL" id="KI517455">
    <property type="protein sequence ID" value="ESQ44161.1"/>
    <property type="molecule type" value="Genomic_DNA"/>
</dbReference>
<dbReference type="KEGG" id="eus:EUTSA_v10006514mg"/>
<proteinExistence type="predicted"/>
<dbReference type="Proteomes" id="UP000030689">
    <property type="component" value="Unassembled WGS sequence"/>
</dbReference>
<dbReference type="Gramene" id="ESQ44161">
    <property type="protein sequence ID" value="ESQ44161"/>
    <property type="gene ID" value="EUTSA_v10006514mg"/>
</dbReference>
<evidence type="ECO:0008006" key="3">
    <source>
        <dbReference type="Google" id="ProtNLM"/>
    </source>
</evidence>
<evidence type="ECO:0000313" key="2">
    <source>
        <dbReference type="Proteomes" id="UP000030689"/>
    </source>
</evidence>
<accession>V4NDR2</accession>
<reference evidence="1 2" key="1">
    <citation type="journal article" date="2013" name="Front. Plant Sci.">
        <title>The Reference Genome of the Halophytic Plant Eutrema salsugineum.</title>
        <authorList>
            <person name="Yang R."/>
            <person name="Jarvis D.E."/>
            <person name="Chen H."/>
            <person name="Beilstein M.A."/>
            <person name="Grimwood J."/>
            <person name="Jenkins J."/>
            <person name="Shu S."/>
            <person name="Prochnik S."/>
            <person name="Xin M."/>
            <person name="Ma C."/>
            <person name="Schmutz J."/>
            <person name="Wing R.A."/>
            <person name="Mitchell-Olds T."/>
            <person name="Schumaker K.S."/>
            <person name="Wang X."/>
        </authorList>
    </citation>
    <scope>NUCLEOTIDE SEQUENCE [LARGE SCALE GENOMIC DNA]</scope>
</reference>
<sequence>MGICNVKTLYISYRTLETLNHCCEAIPVFNKLTHLYIDSHSPLVGWESLPDLLRNSPNLENIVFQGLHHSITN</sequence>
<dbReference type="PANTHER" id="PTHR31293:SF12">
    <property type="entry name" value="RNI-LIKE SUPERFAMILY PROTEIN"/>
    <property type="match status" value="1"/>
</dbReference>
<dbReference type="PANTHER" id="PTHR31293">
    <property type="entry name" value="RNI-LIKE SUPERFAMILY PROTEIN"/>
    <property type="match status" value="1"/>
</dbReference>
<organism evidence="1 2">
    <name type="scientific">Eutrema salsugineum</name>
    <name type="common">Saltwater cress</name>
    <name type="synonym">Sisymbrium salsugineum</name>
    <dbReference type="NCBI Taxonomy" id="72664"/>
    <lineage>
        <taxon>Eukaryota</taxon>
        <taxon>Viridiplantae</taxon>
        <taxon>Streptophyta</taxon>
        <taxon>Embryophyta</taxon>
        <taxon>Tracheophyta</taxon>
        <taxon>Spermatophyta</taxon>
        <taxon>Magnoliopsida</taxon>
        <taxon>eudicotyledons</taxon>
        <taxon>Gunneridae</taxon>
        <taxon>Pentapetalae</taxon>
        <taxon>rosids</taxon>
        <taxon>malvids</taxon>
        <taxon>Brassicales</taxon>
        <taxon>Brassicaceae</taxon>
        <taxon>Eutremeae</taxon>
        <taxon>Eutrema</taxon>
    </lineage>
</organism>